<dbReference type="VEuPathDB" id="VectorBase:GPAI047696"/>
<accession>A0A1B0AJD7</accession>
<reference evidence="1" key="2">
    <citation type="submission" date="2020-05" db="UniProtKB">
        <authorList>
            <consortium name="EnsemblMetazoa"/>
        </authorList>
    </citation>
    <scope>IDENTIFICATION</scope>
    <source>
        <strain evidence="1">IAEA</strain>
    </source>
</reference>
<dbReference type="Proteomes" id="UP000092445">
    <property type="component" value="Unassembled WGS sequence"/>
</dbReference>
<evidence type="ECO:0000313" key="1">
    <source>
        <dbReference type="EnsemblMetazoa" id="GPAI047696-PA"/>
    </source>
</evidence>
<name>A0A1B0AJD7_GLOPL</name>
<protein>
    <submittedName>
        <fullName evidence="1">Uncharacterized protein</fullName>
    </submittedName>
</protein>
<keyword evidence="2" id="KW-1185">Reference proteome</keyword>
<reference evidence="2" key="1">
    <citation type="submission" date="2014-03" db="EMBL/GenBank/DDBJ databases">
        <authorList>
            <person name="Aksoy S."/>
            <person name="Warren W."/>
            <person name="Wilson R.K."/>
        </authorList>
    </citation>
    <scope>NUCLEOTIDE SEQUENCE [LARGE SCALE GENOMIC DNA]</scope>
    <source>
        <strain evidence="2">IAEA</strain>
    </source>
</reference>
<dbReference type="AlphaFoldDB" id="A0A1B0AJD7"/>
<dbReference type="EnsemblMetazoa" id="GPAI047696-RA">
    <property type="protein sequence ID" value="GPAI047696-PA"/>
    <property type="gene ID" value="GPAI047696"/>
</dbReference>
<proteinExistence type="predicted"/>
<organism evidence="1 2">
    <name type="scientific">Glossina pallidipes</name>
    <name type="common">Tsetse fly</name>
    <dbReference type="NCBI Taxonomy" id="7398"/>
    <lineage>
        <taxon>Eukaryota</taxon>
        <taxon>Metazoa</taxon>
        <taxon>Ecdysozoa</taxon>
        <taxon>Arthropoda</taxon>
        <taxon>Hexapoda</taxon>
        <taxon>Insecta</taxon>
        <taxon>Pterygota</taxon>
        <taxon>Neoptera</taxon>
        <taxon>Endopterygota</taxon>
        <taxon>Diptera</taxon>
        <taxon>Brachycera</taxon>
        <taxon>Muscomorpha</taxon>
        <taxon>Hippoboscoidea</taxon>
        <taxon>Glossinidae</taxon>
        <taxon>Glossina</taxon>
    </lineage>
</organism>
<evidence type="ECO:0000313" key="2">
    <source>
        <dbReference type="Proteomes" id="UP000092445"/>
    </source>
</evidence>
<sequence length="102" mass="11859">MNNVQINLVSIARVGGHIRSAVKMSLVLFLSIVRKLILIHQPSKYNLKNCDEETHTVRRLITIAKNTNLVEVDWSEELVAFSMQWSFWSHFNLEQILLIVKQ</sequence>